<evidence type="ECO:0000256" key="1">
    <source>
        <dbReference type="ARBA" id="ARBA00004651"/>
    </source>
</evidence>
<name>A0A1I1TY79_9BACL</name>
<accession>A0A1I1TY79</accession>
<keyword evidence="6 7" id="KW-0472">Membrane</keyword>
<dbReference type="STRING" id="1045775.SAMN05216378_0762"/>
<sequence length="579" mass="66426">MPLRFSTFAKFNFILIGILLPLLALNFYTNQTSNTVVRKEILKSSSSNMQLLTNQMDTMVDQLSTFALIMERDSAVRSYLNYEEVHFPYDKFLIVSNIQEKLKLNSSSMAWDNQIAVYSPSAKEAISNTGNIAYNESFLQKHLSTEWTYTSPDYRYGSSPYFLRYFVEPNLMENKAVSSYRLLTEISFPTQNIIKMLDTFKSNGSIHDPFLFKPGIAPIMNSYSEKPQIAILLRHLNESKLKESGNETVQMNGKKYIVTYQLSHSLNWYLVDFLPLNDVLAPISRSSKIFMVSLAILIGLALTLSFLIYRNVQKPILKLVSSVRSITRGDYNVQITYTPKNEFQFLINQFNTMAHQIKELIETVYESRIRLQEATLKHLQSQIDPHFLYNSLNFIQYSAKMGNEAAVISMTLNLGAYYRYATRLENPTSTLQEELELIRNYLEIHKLRMHKMNYEIDCSDNMRALEVPRLILQPLVENAIIHGLAPLSQAGWIRVNGCQEDGFYRLSVEDNGVGLALDKRAALLHRIMKASNEDNLCGLWNVAQRLLLHYGPDARIEMEEAALGGLKISLIWPIKNMEG</sequence>
<dbReference type="Gene3D" id="3.30.565.10">
    <property type="entry name" value="Histidine kinase-like ATPase, C-terminal domain"/>
    <property type="match status" value="1"/>
</dbReference>
<evidence type="ECO:0000256" key="7">
    <source>
        <dbReference type="SAM" id="Phobius"/>
    </source>
</evidence>
<evidence type="ECO:0000313" key="10">
    <source>
        <dbReference type="Proteomes" id="UP000198855"/>
    </source>
</evidence>
<feature type="domain" description="HAMP" evidence="8">
    <location>
        <begin position="310"/>
        <end position="362"/>
    </location>
</feature>
<dbReference type="SMART" id="SM00304">
    <property type="entry name" value="HAMP"/>
    <property type="match status" value="1"/>
</dbReference>
<dbReference type="InterPro" id="IPR003660">
    <property type="entry name" value="HAMP_dom"/>
</dbReference>
<keyword evidence="7" id="KW-1133">Transmembrane helix</keyword>
<dbReference type="CDD" id="cd06225">
    <property type="entry name" value="HAMP"/>
    <property type="match status" value="1"/>
</dbReference>
<dbReference type="InterPro" id="IPR003594">
    <property type="entry name" value="HATPase_dom"/>
</dbReference>
<dbReference type="OrthoDB" id="2521939at2"/>
<feature type="transmembrane region" description="Helical" evidence="7">
    <location>
        <begin position="289"/>
        <end position="309"/>
    </location>
</feature>
<keyword evidence="2" id="KW-1003">Cell membrane</keyword>
<dbReference type="InterPro" id="IPR010559">
    <property type="entry name" value="Sig_transdc_His_kin_internal"/>
</dbReference>
<dbReference type="Pfam" id="PF06580">
    <property type="entry name" value="His_kinase"/>
    <property type="match status" value="1"/>
</dbReference>
<dbReference type="AlphaFoldDB" id="A0A1I1TY79"/>
<dbReference type="InterPro" id="IPR050640">
    <property type="entry name" value="Bact_2-comp_sensor_kinase"/>
</dbReference>
<gene>
    <name evidence="9" type="ORF">SAMN05216378_0762</name>
</gene>
<protein>
    <submittedName>
        <fullName evidence="9">Two-component system, sensor histidine kinase YesM</fullName>
    </submittedName>
</protein>
<dbReference type="SUPFAM" id="SSF55874">
    <property type="entry name" value="ATPase domain of HSP90 chaperone/DNA topoisomerase II/histidine kinase"/>
    <property type="match status" value="1"/>
</dbReference>
<dbReference type="Pfam" id="PF02518">
    <property type="entry name" value="HATPase_c"/>
    <property type="match status" value="1"/>
</dbReference>
<organism evidence="9 10">
    <name type="scientific">Paenibacillus catalpae</name>
    <dbReference type="NCBI Taxonomy" id="1045775"/>
    <lineage>
        <taxon>Bacteria</taxon>
        <taxon>Bacillati</taxon>
        <taxon>Bacillota</taxon>
        <taxon>Bacilli</taxon>
        <taxon>Bacillales</taxon>
        <taxon>Paenibacillaceae</taxon>
        <taxon>Paenibacillus</taxon>
    </lineage>
</organism>
<dbReference type="PANTHER" id="PTHR34220">
    <property type="entry name" value="SENSOR HISTIDINE KINASE YPDA"/>
    <property type="match status" value="1"/>
</dbReference>
<comment type="subcellular location">
    <subcellularLocation>
        <location evidence="1">Cell membrane</location>
        <topology evidence="1">Multi-pass membrane protein</topology>
    </subcellularLocation>
</comment>
<feature type="transmembrane region" description="Helical" evidence="7">
    <location>
        <begin position="12"/>
        <end position="29"/>
    </location>
</feature>
<proteinExistence type="predicted"/>
<dbReference type="InterPro" id="IPR036890">
    <property type="entry name" value="HATPase_C_sf"/>
</dbReference>
<dbReference type="GO" id="GO:0005886">
    <property type="term" value="C:plasma membrane"/>
    <property type="evidence" value="ECO:0007669"/>
    <property type="project" value="UniProtKB-SubCell"/>
</dbReference>
<evidence type="ECO:0000256" key="3">
    <source>
        <dbReference type="ARBA" id="ARBA00022553"/>
    </source>
</evidence>
<evidence type="ECO:0000256" key="4">
    <source>
        <dbReference type="ARBA" id="ARBA00022679"/>
    </source>
</evidence>
<dbReference type="Gene3D" id="6.10.340.10">
    <property type="match status" value="1"/>
</dbReference>
<keyword evidence="5 9" id="KW-0418">Kinase</keyword>
<dbReference type="PANTHER" id="PTHR34220:SF7">
    <property type="entry name" value="SENSOR HISTIDINE KINASE YPDA"/>
    <property type="match status" value="1"/>
</dbReference>
<dbReference type="PROSITE" id="PS50885">
    <property type="entry name" value="HAMP"/>
    <property type="match status" value="1"/>
</dbReference>
<dbReference type="GO" id="GO:0000155">
    <property type="term" value="F:phosphorelay sensor kinase activity"/>
    <property type="evidence" value="ECO:0007669"/>
    <property type="project" value="InterPro"/>
</dbReference>
<evidence type="ECO:0000259" key="8">
    <source>
        <dbReference type="PROSITE" id="PS50885"/>
    </source>
</evidence>
<reference evidence="10" key="1">
    <citation type="submission" date="2016-10" db="EMBL/GenBank/DDBJ databases">
        <authorList>
            <person name="Varghese N."/>
            <person name="Submissions S."/>
        </authorList>
    </citation>
    <scope>NUCLEOTIDE SEQUENCE [LARGE SCALE GENOMIC DNA]</scope>
    <source>
        <strain evidence="10">CGMCC 1.10784</strain>
    </source>
</reference>
<keyword evidence="10" id="KW-1185">Reference proteome</keyword>
<evidence type="ECO:0000256" key="5">
    <source>
        <dbReference type="ARBA" id="ARBA00022777"/>
    </source>
</evidence>
<dbReference type="EMBL" id="FOMT01000001">
    <property type="protein sequence ID" value="SFD63601.1"/>
    <property type="molecule type" value="Genomic_DNA"/>
</dbReference>
<dbReference type="Pfam" id="PF00672">
    <property type="entry name" value="HAMP"/>
    <property type="match status" value="1"/>
</dbReference>
<keyword evidence="7" id="KW-0812">Transmembrane</keyword>
<evidence type="ECO:0000256" key="6">
    <source>
        <dbReference type="ARBA" id="ARBA00023136"/>
    </source>
</evidence>
<evidence type="ECO:0000256" key="2">
    <source>
        <dbReference type="ARBA" id="ARBA00022475"/>
    </source>
</evidence>
<dbReference type="RefSeq" id="WP_091181173.1">
    <property type="nucleotide sequence ID" value="NZ_FOMT01000001.1"/>
</dbReference>
<dbReference type="Proteomes" id="UP000198855">
    <property type="component" value="Unassembled WGS sequence"/>
</dbReference>
<keyword evidence="4" id="KW-0808">Transferase</keyword>
<evidence type="ECO:0000313" key="9">
    <source>
        <dbReference type="EMBL" id="SFD63601.1"/>
    </source>
</evidence>
<dbReference type="SUPFAM" id="SSF158472">
    <property type="entry name" value="HAMP domain-like"/>
    <property type="match status" value="1"/>
</dbReference>
<keyword evidence="3" id="KW-0597">Phosphoprotein</keyword>